<gene>
    <name evidence="8" type="primary">manG</name>
    <name evidence="8" type="ORF">GWK47_029107</name>
</gene>
<dbReference type="InterPro" id="IPR028995">
    <property type="entry name" value="Glyco_hydro_57/38_cen_sf"/>
</dbReference>
<reference evidence="8" key="1">
    <citation type="submission" date="2020-07" db="EMBL/GenBank/DDBJ databases">
        <title>The High-quality genome of the commercially important snow crab, Chionoecetes opilio.</title>
        <authorList>
            <person name="Jeong J.-H."/>
            <person name="Ryu S."/>
        </authorList>
    </citation>
    <scope>NUCLEOTIDE SEQUENCE</scope>
    <source>
        <strain evidence="8">MADBK_172401_WGS</strain>
        <tissue evidence="8">Digestive gland</tissue>
    </source>
</reference>
<accession>A0A8J4YSQ0</accession>
<dbReference type="InterPro" id="IPR011330">
    <property type="entry name" value="Glyco_hydro/deAcase_b/a-brl"/>
</dbReference>
<comment type="caution">
    <text evidence="8">The sequence shown here is derived from an EMBL/GenBank/DDBJ whole genome shotgun (WGS) entry which is preliminary data.</text>
</comment>
<evidence type="ECO:0000259" key="7">
    <source>
        <dbReference type="SMART" id="SM00872"/>
    </source>
</evidence>
<dbReference type="AlphaFoldDB" id="A0A8J4YSQ0"/>
<evidence type="ECO:0000256" key="3">
    <source>
        <dbReference type="ARBA" id="ARBA00012752"/>
    </source>
</evidence>
<dbReference type="PANTHER" id="PTHR46017">
    <property type="entry name" value="ALPHA-MANNOSIDASE 2C1"/>
    <property type="match status" value="1"/>
</dbReference>
<comment type="catalytic activity">
    <reaction evidence="1">
        <text>Hydrolysis of terminal, non-reducing alpha-D-mannose residues in alpha-D-mannosides.</text>
        <dbReference type="EC" id="3.2.1.24"/>
    </reaction>
</comment>
<dbReference type="Pfam" id="PF07748">
    <property type="entry name" value="Glyco_hydro_38C"/>
    <property type="match status" value="2"/>
</dbReference>
<dbReference type="InterPro" id="IPR011013">
    <property type="entry name" value="Gal_mutarotase_sf_dom"/>
</dbReference>
<feature type="domain" description="Glycoside hydrolase family 38 central" evidence="7">
    <location>
        <begin position="115"/>
        <end position="198"/>
    </location>
</feature>
<keyword evidence="5" id="KW-0378">Hydrolase</keyword>
<dbReference type="SUPFAM" id="SSF74650">
    <property type="entry name" value="Galactose mutarotase-like"/>
    <property type="match status" value="1"/>
</dbReference>
<dbReference type="Gene3D" id="1.20.1270.50">
    <property type="entry name" value="Glycoside hydrolase family 38, central domain"/>
    <property type="match status" value="1"/>
</dbReference>
<dbReference type="OrthoDB" id="10261055at2759"/>
<dbReference type="InterPro" id="IPR041147">
    <property type="entry name" value="GH38_C"/>
</dbReference>
<dbReference type="Pfam" id="PF17677">
    <property type="entry name" value="Glyco_hydro38C2"/>
    <property type="match status" value="1"/>
</dbReference>
<dbReference type="GO" id="GO:0004559">
    <property type="term" value="F:alpha-mannosidase activity"/>
    <property type="evidence" value="ECO:0007669"/>
    <property type="project" value="UniProtKB-EC"/>
</dbReference>
<name>A0A8J4YSQ0_CHIOP</name>
<dbReference type="InterPro" id="IPR011682">
    <property type="entry name" value="Glyco_hydro_38_C"/>
</dbReference>
<dbReference type="InterPro" id="IPR000602">
    <property type="entry name" value="Glyco_hydro_38_N"/>
</dbReference>
<evidence type="ECO:0000256" key="5">
    <source>
        <dbReference type="ARBA" id="ARBA00022801"/>
    </source>
</evidence>
<organism evidence="8 9">
    <name type="scientific">Chionoecetes opilio</name>
    <name type="common">Atlantic snow crab</name>
    <name type="synonym">Cancer opilio</name>
    <dbReference type="NCBI Taxonomy" id="41210"/>
    <lineage>
        <taxon>Eukaryota</taxon>
        <taxon>Metazoa</taxon>
        <taxon>Ecdysozoa</taxon>
        <taxon>Arthropoda</taxon>
        <taxon>Crustacea</taxon>
        <taxon>Multicrustacea</taxon>
        <taxon>Malacostraca</taxon>
        <taxon>Eumalacostraca</taxon>
        <taxon>Eucarida</taxon>
        <taxon>Decapoda</taxon>
        <taxon>Pleocyemata</taxon>
        <taxon>Brachyura</taxon>
        <taxon>Eubrachyura</taxon>
        <taxon>Majoidea</taxon>
        <taxon>Majidae</taxon>
        <taxon>Chionoecetes</taxon>
    </lineage>
</organism>
<proteinExistence type="inferred from homology"/>
<dbReference type="SMART" id="SM00872">
    <property type="entry name" value="Alpha-mann_mid"/>
    <property type="match status" value="1"/>
</dbReference>
<dbReference type="GO" id="GO:0030246">
    <property type="term" value="F:carbohydrate binding"/>
    <property type="evidence" value="ECO:0007669"/>
    <property type="project" value="InterPro"/>
</dbReference>
<dbReference type="Gene3D" id="2.70.98.30">
    <property type="entry name" value="Golgi alpha-mannosidase II, domain 4"/>
    <property type="match status" value="1"/>
</dbReference>
<evidence type="ECO:0000256" key="4">
    <source>
        <dbReference type="ARBA" id="ARBA00022723"/>
    </source>
</evidence>
<dbReference type="InterPro" id="IPR037094">
    <property type="entry name" value="Glyco_hydro_38_cen_sf"/>
</dbReference>
<keyword evidence="6" id="KW-0326">Glycosidase</keyword>
<keyword evidence="9" id="KW-1185">Reference proteome</keyword>
<evidence type="ECO:0000256" key="1">
    <source>
        <dbReference type="ARBA" id="ARBA00000365"/>
    </source>
</evidence>
<dbReference type="GO" id="GO:0006013">
    <property type="term" value="P:mannose metabolic process"/>
    <property type="evidence" value="ECO:0007669"/>
    <property type="project" value="InterPro"/>
</dbReference>
<dbReference type="EC" id="3.2.1.24" evidence="3"/>
<dbReference type="PANTHER" id="PTHR46017:SF1">
    <property type="entry name" value="ALPHA-MANNOSIDASE 2C1"/>
    <property type="match status" value="1"/>
</dbReference>
<dbReference type="Pfam" id="PF01074">
    <property type="entry name" value="Glyco_hydro_38N"/>
    <property type="match status" value="1"/>
</dbReference>
<evidence type="ECO:0000256" key="2">
    <source>
        <dbReference type="ARBA" id="ARBA00009792"/>
    </source>
</evidence>
<dbReference type="GO" id="GO:0009313">
    <property type="term" value="P:oligosaccharide catabolic process"/>
    <property type="evidence" value="ECO:0007669"/>
    <property type="project" value="TreeGrafter"/>
</dbReference>
<evidence type="ECO:0000313" key="8">
    <source>
        <dbReference type="EMBL" id="KAG0730044.1"/>
    </source>
</evidence>
<dbReference type="Proteomes" id="UP000770661">
    <property type="component" value="Unassembled WGS sequence"/>
</dbReference>
<dbReference type="FunFam" id="1.20.1270.50:FF:000004">
    <property type="entry name" value="alpha-mannosidase 2C1 isoform X1"/>
    <property type="match status" value="1"/>
</dbReference>
<evidence type="ECO:0000313" key="9">
    <source>
        <dbReference type="Proteomes" id="UP000770661"/>
    </source>
</evidence>
<dbReference type="SUPFAM" id="SSF88713">
    <property type="entry name" value="Glycoside hydrolase/deacetylase"/>
    <property type="match status" value="1"/>
</dbReference>
<keyword evidence="4" id="KW-0479">Metal-binding</keyword>
<dbReference type="SUPFAM" id="SSF88688">
    <property type="entry name" value="Families 57/38 glycoside transferase middle domain"/>
    <property type="match status" value="1"/>
</dbReference>
<sequence length="641" mass="71492">MHSPDEPARSSLLRTVTLETIMTPCLGSHHLRRVKEAIHTVSNLQDKGRVSTSAFLYGHGDGGGGPTRTMLERGRRLKDVHGCPRMQHMSPSAFFERLEAEKHNLCRWVGELYLELHNGTYTSQAKTKSQNRQCEFALRDAELLLAVVAVKGKMAKKKLHLHQDDLCDAWKKVLLNQFHDVIPGTSIGRVYCDADRLYREALDTTERVRDACFSLLFKEQNEKEESMVVVNTLPWPVWQVVEVEEEGREEPCRKAGRLEGEATQSVGAGQRYVAVEAAGMGWARLSSSCLNPPPVTVSFSNNKYTLENQYMRAEINMHGTVESLRVAGGSQDVFRRDGSPAGLGNQLVLFDDIPLYWDAWDTMDYHLETARVMNTKVRSRNVCGRWRCQLSILTWSSGAKWTGMRVASSSRSRSTLPSLPERATFDSQFGFVERNTHSNTQWDSAKFEVCGHKWADLSEPGLGVAVLNDCKYGWTARGGTLMLSLLRSPKAPDANCDMGAHTFSYALMPHKGYGDRARVQRHAYEFNNKLTLLPASVGLVPHASRGGEVWFSLVGDGAMIEAVKLAEDKSGDVVVRVYETLGNATCVRLQVSQQPPPLKACLCNGLEEPLSDLTLCHDDDQVFVDLALSPFKIANIRITYG</sequence>
<protein>
    <recommendedName>
        <fullName evidence="3">alpha-mannosidase</fullName>
        <ecNumber evidence="3">3.2.1.24</ecNumber>
    </recommendedName>
</protein>
<dbReference type="InterPro" id="IPR015341">
    <property type="entry name" value="Glyco_hydro_38_cen"/>
</dbReference>
<dbReference type="Pfam" id="PF09261">
    <property type="entry name" value="Alpha-mann_mid"/>
    <property type="match status" value="1"/>
</dbReference>
<evidence type="ECO:0000256" key="6">
    <source>
        <dbReference type="ARBA" id="ARBA00023295"/>
    </source>
</evidence>
<dbReference type="EMBL" id="JACEEZ010000595">
    <property type="protein sequence ID" value="KAG0730044.1"/>
    <property type="molecule type" value="Genomic_DNA"/>
</dbReference>
<comment type="similarity">
    <text evidence="2">Belongs to the glycosyl hydrolase 38 family.</text>
</comment>
<dbReference type="GO" id="GO:0046872">
    <property type="term" value="F:metal ion binding"/>
    <property type="evidence" value="ECO:0007669"/>
    <property type="project" value="UniProtKB-KW"/>
</dbReference>